<proteinExistence type="predicted"/>
<name>A0ACB8U174_9APHY</name>
<evidence type="ECO:0000313" key="2">
    <source>
        <dbReference type="Proteomes" id="UP001055072"/>
    </source>
</evidence>
<dbReference type="Proteomes" id="UP001055072">
    <property type="component" value="Unassembled WGS sequence"/>
</dbReference>
<dbReference type="EMBL" id="MU274915">
    <property type="protein sequence ID" value="KAI0088053.1"/>
    <property type="molecule type" value="Genomic_DNA"/>
</dbReference>
<accession>A0ACB8U174</accession>
<protein>
    <submittedName>
        <fullName evidence="1">Uncharacterized protein</fullName>
    </submittedName>
</protein>
<gene>
    <name evidence="1" type="ORF">BDY19DRAFT_891712</name>
</gene>
<comment type="caution">
    <text evidence="1">The sequence shown here is derived from an EMBL/GenBank/DDBJ whole genome shotgun (WGS) entry which is preliminary data.</text>
</comment>
<organism evidence="1 2">
    <name type="scientific">Irpex rosettiformis</name>
    <dbReference type="NCBI Taxonomy" id="378272"/>
    <lineage>
        <taxon>Eukaryota</taxon>
        <taxon>Fungi</taxon>
        <taxon>Dikarya</taxon>
        <taxon>Basidiomycota</taxon>
        <taxon>Agaricomycotina</taxon>
        <taxon>Agaricomycetes</taxon>
        <taxon>Polyporales</taxon>
        <taxon>Irpicaceae</taxon>
        <taxon>Irpex</taxon>
    </lineage>
</organism>
<sequence>MGLFFSCCRRQKDHKEREPLLPKHRVDAAADEYLPSKTQLNRLVDVVAALKTGKLPTQEQLNHIIRSLLHSTAPGSSYGTLSGPGRQVLSDFRELLDVLLLVGLEKNDDNKLQELAYQISKIPAVPVHADVIVNAGESSTLDVQDVVGEIPTKDEATSDITEFVLAVRQISIILLTSSTFRIILSDLFKTAREIVADTAADVGRVAATVEATADKVEKVLRSEDATFEDTQIDANHALNELTTEVPPVSFETLTRWQLINTAESPERCKDAAIGRLQQAISQAHSNPEYQRALRTILYLLNDYADRLSNISAALADAKAPTITPILWADNHLTEAMSHFSTLISRIASGRSIDPWVGYLRTVVCDVGKLPTENDELHELRNFFIELGSWFGLALDNPQYATSSIGRDNAEAVYDHGRCLLNDTPQSNKPWAQHIRDLMSETDQLLKAVSNDRTTSRLVDAVSTLSASLSNYARSLVHRVPGQLEQSKFRIWEVVQRDVLQWLLPRVLRAIHVIPVPRVEYRSSSLDAAIDTIYLTPASAHLSLIPDNIHVQYWSEIHLNLSEVHPEAEAEPIVPAVEYNGMQTHTKLRVSVKGIRFSARNIAYYACYRVFGSNKWLAWFGYEDEGLVSVDVGSRGVQDEGLSVDFEVQFLPERNEDDQPAREEPLFLVRDVQVDLPGLRFTLDRSKHWALNKMFLQPLATPAGRILAAWVLRNQIQTLLEFLATFSGRVARNAQQFARDSQRDVETGDYASAIWEGLIGLSETQAGQGDDEVEVNEEAPLTGNHTTTTAMGIVRTSVTFPSETVDGTSPARPIEESVLAIGVGEQILPGKGGPHDTHGADEYGPRELGREALDEIQSRVDEVVRVEETVVGRASKLTREAQDAAEREAGREQEEAVEGGWKSDAFDF</sequence>
<keyword evidence="2" id="KW-1185">Reference proteome</keyword>
<reference evidence="1" key="1">
    <citation type="journal article" date="2021" name="Environ. Microbiol.">
        <title>Gene family expansions and transcriptome signatures uncover fungal adaptations to wood decay.</title>
        <authorList>
            <person name="Hage H."/>
            <person name="Miyauchi S."/>
            <person name="Viragh M."/>
            <person name="Drula E."/>
            <person name="Min B."/>
            <person name="Chaduli D."/>
            <person name="Navarro D."/>
            <person name="Favel A."/>
            <person name="Norest M."/>
            <person name="Lesage-Meessen L."/>
            <person name="Balint B."/>
            <person name="Merenyi Z."/>
            <person name="de Eugenio L."/>
            <person name="Morin E."/>
            <person name="Martinez A.T."/>
            <person name="Baldrian P."/>
            <person name="Stursova M."/>
            <person name="Martinez M.J."/>
            <person name="Novotny C."/>
            <person name="Magnuson J.K."/>
            <person name="Spatafora J.W."/>
            <person name="Maurice S."/>
            <person name="Pangilinan J."/>
            <person name="Andreopoulos W."/>
            <person name="LaButti K."/>
            <person name="Hundley H."/>
            <person name="Na H."/>
            <person name="Kuo A."/>
            <person name="Barry K."/>
            <person name="Lipzen A."/>
            <person name="Henrissat B."/>
            <person name="Riley R."/>
            <person name="Ahrendt S."/>
            <person name="Nagy L.G."/>
            <person name="Grigoriev I.V."/>
            <person name="Martin F."/>
            <person name="Rosso M.N."/>
        </authorList>
    </citation>
    <scope>NUCLEOTIDE SEQUENCE</scope>
    <source>
        <strain evidence="1">CBS 384.51</strain>
    </source>
</reference>
<evidence type="ECO:0000313" key="1">
    <source>
        <dbReference type="EMBL" id="KAI0088053.1"/>
    </source>
</evidence>